<name>A0A6H1ZF66_9ZZZZ</name>
<dbReference type="EMBL" id="MT141485">
    <property type="protein sequence ID" value="QJA62898.1"/>
    <property type="molecule type" value="Genomic_DNA"/>
</dbReference>
<evidence type="ECO:0000256" key="1">
    <source>
        <dbReference type="SAM" id="MobiDB-lite"/>
    </source>
</evidence>
<dbReference type="EMBL" id="MT144014">
    <property type="protein sequence ID" value="QJA46553.1"/>
    <property type="molecule type" value="Genomic_DNA"/>
</dbReference>
<reference evidence="2" key="1">
    <citation type="submission" date="2020-03" db="EMBL/GenBank/DDBJ databases">
        <title>The deep terrestrial virosphere.</title>
        <authorList>
            <person name="Holmfeldt K."/>
            <person name="Nilsson E."/>
            <person name="Simone D."/>
            <person name="Lopez-Fernandez M."/>
            <person name="Wu X."/>
            <person name="de Brujin I."/>
            <person name="Lundin D."/>
            <person name="Andersson A."/>
            <person name="Bertilsson S."/>
            <person name="Dopson M."/>
        </authorList>
    </citation>
    <scope>NUCLEOTIDE SEQUENCE</scope>
    <source>
        <strain evidence="4">MM415A02237</strain>
        <strain evidence="3">MM415B00684</strain>
        <strain evidence="2">TM448A00447</strain>
        <strain evidence="5">TM448B02166</strain>
    </source>
</reference>
<dbReference type="EMBL" id="MT142052">
    <property type="protein sequence ID" value="QJA73779.1"/>
    <property type="molecule type" value="Genomic_DNA"/>
</dbReference>
<accession>A0A6H1ZF66</accession>
<evidence type="ECO:0000313" key="3">
    <source>
        <dbReference type="EMBL" id="QJA62898.1"/>
    </source>
</evidence>
<feature type="region of interest" description="Disordered" evidence="1">
    <location>
        <begin position="1"/>
        <end position="38"/>
    </location>
</feature>
<protein>
    <submittedName>
        <fullName evidence="2">Uncharacterized protein</fullName>
    </submittedName>
</protein>
<feature type="compositionally biased region" description="Basic and acidic residues" evidence="1">
    <location>
        <begin position="1"/>
        <end position="18"/>
    </location>
</feature>
<dbReference type="AlphaFoldDB" id="A0A6H1ZF66"/>
<evidence type="ECO:0000313" key="4">
    <source>
        <dbReference type="EMBL" id="QJA73779.1"/>
    </source>
</evidence>
<gene>
    <name evidence="4" type="ORF">MM415A02237_0007</name>
    <name evidence="3" type="ORF">MM415B00684_0007</name>
    <name evidence="2" type="ORF">TM448A00447_0030</name>
    <name evidence="5" type="ORF">TM448B02166_0004</name>
</gene>
<dbReference type="EMBL" id="MT144884">
    <property type="protein sequence ID" value="QJI00904.1"/>
    <property type="molecule type" value="Genomic_DNA"/>
</dbReference>
<evidence type="ECO:0000313" key="5">
    <source>
        <dbReference type="EMBL" id="QJI00904.1"/>
    </source>
</evidence>
<organism evidence="2">
    <name type="scientific">viral metagenome</name>
    <dbReference type="NCBI Taxonomy" id="1070528"/>
    <lineage>
        <taxon>unclassified sequences</taxon>
        <taxon>metagenomes</taxon>
        <taxon>organismal metagenomes</taxon>
    </lineage>
</organism>
<sequence length="56" mass="5814">MAEKNKGLECKPGDRGDATQHAGLAKLTSGASGTLKGEVSKGYEPVTIGWAGKVRR</sequence>
<proteinExistence type="predicted"/>
<evidence type="ECO:0000313" key="2">
    <source>
        <dbReference type="EMBL" id="QJA46553.1"/>
    </source>
</evidence>